<dbReference type="EMBL" id="BAAFRS010000093">
    <property type="protein sequence ID" value="GAB1222116.1"/>
    <property type="molecule type" value="Genomic_DNA"/>
</dbReference>
<name>A0ABQ0DGY7_9EUKA</name>
<evidence type="ECO:0000313" key="3">
    <source>
        <dbReference type="Proteomes" id="UP001628156"/>
    </source>
</evidence>
<dbReference type="EMBL" id="BAAFRS010000098">
    <property type="protein sequence ID" value="GAB1222201.1"/>
    <property type="molecule type" value="Genomic_DNA"/>
</dbReference>
<gene>
    <name evidence="1" type="ORF">ENUP19_0093G0039</name>
    <name evidence="2" type="ORF">ENUP19_0098G0010</name>
</gene>
<proteinExistence type="predicted"/>
<dbReference type="InterPro" id="IPR026906">
    <property type="entry name" value="LRR_5"/>
</dbReference>
<reference evidence="1" key="2">
    <citation type="submission" date="2024-08" db="EMBL/GenBank/DDBJ databases">
        <title>Draft genome assembly of Entamoeba nuttalli using a combination of long-read and short-read sequencing data.</title>
        <authorList>
            <person name="Tanaka M."/>
            <person name="Tachibana H."/>
        </authorList>
    </citation>
    <scope>NUCLEOTIDE SEQUENCE</scope>
    <source>
        <strain evidence="1">P19-061405</strain>
    </source>
</reference>
<sequence length="165" mass="18954">MKIGYNEIMIISKWKNKYVIWYKVSYPRHLQEKKYGSESKNIEYRGTYKGTIPPEVTSLGAECFSNYKDLMTFMNPTTINKLGGSCFNGCKSLISINIPTTISNIGNRCFLWIEERMFVNETVLISIGIPRNPEIIIEKNIEKKDINASIIPTTISKLGDYCFED</sequence>
<evidence type="ECO:0008006" key="4">
    <source>
        <dbReference type="Google" id="ProtNLM"/>
    </source>
</evidence>
<dbReference type="Proteomes" id="UP001628156">
    <property type="component" value="Unassembled WGS sequence"/>
</dbReference>
<dbReference type="Pfam" id="PF13306">
    <property type="entry name" value="LRR_5"/>
    <property type="match status" value="1"/>
</dbReference>
<keyword evidence="3" id="KW-1185">Reference proteome</keyword>
<evidence type="ECO:0000313" key="2">
    <source>
        <dbReference type="EMBL" id="GAB1222201.1"/>
    </source>
</evidence>
<comment type="caution">
    <text evidence="1">The sequence shown here is derived from an EMBL/GenBank/DDBJ whole genome shotgun (WGS) entry which is preliminary data.</text>
</comment>
<organism evidence="1 3">
    <name type="scientific">Entamoeba nuttalli</name>
    <dbReference type="NCBI Taxonomy" id="412467"/>
    <lineage>
        <taxon>Eukaryota</taxon>
        <taxon>Amoebozoa</taxon>
        <taxon>Evosea</taxon>
        <taxon>Archamoebae</taxon>
        <taxon>Mastigamoebida</taxon>
        <taxon>Entamoebidae</taxon>
        <taxon>Entamoeba</taxon>
    </lineage>
</organism>
<dbReference type="Gene3D" id="3.80.10.10">
    <property type="entry name" value="Ribonuclease Inhibitor"/>
    <property type="match status" value="1"/>
</dbReference>
<protein>
    <recommendedName>
        <fullName evidence="4">Leucine rich repeat protein, BspA family protein</fullName>
    </recommendedName>
</protein>
<dbReference type="InterPro" id="IPR032675">
    <property type="entry name" value="LRR_dom_sf"/>
</dbReference>
<reference evidence="1 3" key="1">
    <citation type="journal article" date="2019" name="PLoS Negl. Trop. Dis.">
        <title>Whole genome sequencing of Entamoeba nuttalli reveals mammalian host-related molecular signatures and a novel octapeptide-repeat surface protein.</title>
        <authorList>
            <person name="Tanaka M."/>
            <person name="Makiuchi T."/>
            <person name="Komiyama T."/>
            <person name="Shiina T."/>
            <person name="Osaki K."/>
            <person name="Tachibana H."/>
        </authorList>
    </citation>
    <scope>NUCLEOTIDE SEQUENCE [LARGE SCALE GENOMIC DNA]</scope>
    <source>
        <strain evidence="1 3">P19-061405</strain>
    </source>
</reference>
<evidence type="ECO:0000313" key="1">
    <source>
        <dbReference type="EMBL" id="GAB1222116.1"/>
    </source>
</evidence>
<accession>A0ABQ0DGY7</accession>